<dbReference type="AlphaFoldDB" id="A0A084G7C7"/>
<dbReference type="EMBL" id="JOWA01000095">
    <property type="protein sequence ID" value="KEZ43239.1"/>
    <property type="molecule type" value="Genomic_DNA"/>
</dbReference>
<reference evidence="1 2" key="1">
    <citation type="journal article" date="2014" name="Genome Announc.">
        <title>Draft genome sequence of the pathogenic fungus Scedosporium apiospermum.</title>
        <authorList>
            <person name="Vandeputte P."/>
            <person name="Ghamrawi S."/>
            <person name="Rechenmann M."/>
            <person name="Iltis A."/>
            <person name="Giraud S."/>
            <person name="Fleury M."/>
            <person name="Thornton C."/>
            <person name="Delhaes L."/>
            <person name="Meyer W."/>
            <person name="Papon N."/>
            <person name="Bouchara J.P."/>
        </authorList>
    </citation>
    <scope>NUCLEOTIDE SEQUENCE [LARGE SCALE GENOMIC DNA]</scope>
    <source>
        <strain evidence="1 2">IHEM 14462</strain>
    </source>
</reference>
<dbReference type="Proteomes" id="UP000028545">
    <property type="component" value="Unassembled WGS sequence"/>
</dbReference>
<dbReference type="RefSeq" id="XP_016643038.1">
    <property type="nucleotide sequence ID" value="XM_016787363.1"/>
</dbReference>
<protein>
    <submittedName>
        <fullName evidence="1">Uncharacterized protein</fullName>
    </submittedName>
</protein>
<keyword evidence="2" id="KW-1185">Reference proteome</keyword>
<dbReference type="VEuPathDB" id="FungiDB:SAPIO_CDS4929"/>
<accession>A0A084G7C7</accession>
<comment type="caution">
    <text evidence="1">The sequence shown here is derived from an EMBL/GenBank/DDBJ whole genome shotgun (WGS) entry which is preliminary data.</text>
</comment>
<dbReference type="GeneID" id="27724001"/>
<evidence type="ECO:0000313" key="1">
    <source>
        <dbReference type="EMBL" id="KEZ43239.1"/>
    </source>
</evidence>
<dbReference type="KEGG" id="sapo:SAPIO_CDS4929"/>
<gene>
    <name evidence="1" type="ORF">SAPIO_CDS4929</name>
</gene>
<evidence type="ECO:0000313" key="2">
    <source>
        <dbReference type="Proteomes" id="UP000028545"/>
    </source>
</evidence>
<proteinExistence type="predicted"/>
<name>A0A084G7C7_PSEDA</name>
<dbReference type="HOGENOM" id="CLU_559160_0_0_1"/>
<sequence>MDTELKIDPRFADILKTSALAYEAEEHSSYEKALALHNDAINRLTALAKKGGFFSFLSRGKRLLKRQVETKIGLHRERIKALGLYGGKEGSKLVVPAVTSSSVARELGATDGTAEALLQAASVGDITDSTPLSLVEILHPQHDLLPLEAVMATVPPGAPTETWVVRRAGNTAAALEKGYFFTVKDATETNTLYILEAPIMYGAQVPFARLSRAGEYPRTAALIKLWRPAPMQPLGTRILHKGRPLEVQNDLLQGPVKENPDVRDLSPWGPRRFSYGSRNLVWKPKYPEKGREDGNFETLYEYNRTWARPDGNLQVLDVFDVGKAGSEKECKVDDSRVAVDTFRIQSIAELNGFRCPRVKPRDEEQCSQERFDHEKSTGIWLQASPDKPFTERRKRLKNGYGFEYDCDLCSAEANIHKATVEKRASYNKLSHLRIARMFAEACAYQKITPVAASFIERLVDMSRTPSRSPPPRVVAETLGRASAGAPRW</sequence>
<organism evidence="1 2">
    <name type="scientific">Pseudallescheria apiosperma</name>
    <name type="common">Scedosporium apiospermum</name>
    <dbReference type="NCBI Taxonomy" id="563466"/>
    <lineage>
        <taxon>Eukaryota</taxon>
        <taxon>Fungi</taxon>
        <taxon>Dikarya</taxon>
        <taxon>Ascomycota</taxon>
        <taxon>Pezizomycotina</taxon>
        <taxon>Sordariomycetes</taxon>
        <taxon>Hypocreomycetidae</taxon>
        <taxon>Microascales</taxon>
        <taxon>Microascaceae</taxon>
        <taxon>Scedosporium</taxon>
    </lineage>
</organism>
<dbReference type="OrthoDB" id="5120991at2759"/>